<dbReference type="AlphaFoldDB" id="A0A2N3PS81"/>
<comment type="caution">
    <text evidence="3">The sequence shown here is derived from an EMBL/GenBank/DDBJ whole genome shotgun (WGS) entry which is preliminary data.</text>
</comment>
<dbReference type="FunFam" id="3.20.20.450:FF:000001">
    <property type="entry name" value="Cyclic di-GMP phosphodiesterase yahA"/>
    <property type="match status" value="1"/>
</dbReference>
<dbReference type="Proteomes" id="UP000233293">
    <property type="component" value="Unassembled WGS sequence"/>
</dbReference>
<evidence type="ECO:0000313" key="3">
    <source>
        <dbReference type="EMBL" id="PKU23269.1"/>
    </source>
</evidence>
<dbReference type="Pfam" id="PF08447">
    <property type="entry name" value="PAS_3"/>
    <property type="match status" value="1"/>
</dbReference>
<dbReference type="PROSITE" id="PS50883">
    <property type="entry name" value="EAL"/>
    <property type="match status" value="1"/>
</dbReference>
<dbReference type="PROSITE" id="PS50113">
    <property type="entry name" value="PAC"/>
    <property type="match status" value="1"/>
</dbReference>
<dbReference type="SUPFAM" id="SSF141868">
    <property type="entry name" value="EAL domain-like"/>
    <property type="match status" value="1"/>
</dbReference>
<dbReference type="NCBIfam" id="TIGR00229">
    <property type="entry name" value="sensory_box"/>
    <property type="match status" value="1"/>
</dbReference>
<sequence length="432" mass="48141">MEYMNVSQTNNGMYGRRMAEIRSKCDDIVDNILVEDCHIVIALLNLEWRYLYVSMASFELFDQTEEELRGCLVTDLVHADDVALFSSSIKEIQEKSGVRTIIFRRLGKDGRYFWIESKIQGVRDNDNNVTQIIFVARDISKRLQVEEGVRIATMMNADEIRKKDDLGLSALETELRTAIREGQLILYYQPQVGGTGALTGVEALVRWRHPERGLIFPDQFIPLAEETGLILPLGSWVLETACAQLAAWATRMETAHLTLAVNVSAHQFRQTDFVELILTTLDRTGADPRKLNLELTESALLDDLDDAVAKMAMTKVSGLRFSLDDFGTGYSSLAYLKRLPVDQLKIDRSFVTDGPSDPAAAIAKGIIFLAQSLGMDVIAEGVETERQLSFLKNCGCGNYQGYLFSPPLSPEAFEDFLSKPCTASRAGAEGGR</sequence>
<dbReference type="Pfam" id="PF00563">
    <property type="entry name" value="EAL"/>
    <property type="match status" value="1"/>
</dbReference>
<dbReference type="CDD" id="cd01948">
    <property type="entry name" value="EAL"/>
    <property type="match status" value="1"/>
</dbReference>
<reference evidence="4" key="1">
    <citation type="submission" date="2017-12" db="EMBL/GenBank/DDBJ databases">
        <title>Draft genome sequence of Telmatospirillum siberiense 26-4b1T, an acidotolerant peatland alphaproteobacterium potentially involved in sulfur cycling.</title>
        <authorList>
            <person name="Hausmann B."/>
            <person name="Pjevac P."/>
            <person name="Schreck K."/>
            <person name="Herbold C.W."/>
            <person name="Daims H."/>
            <person name="Wagner M."/>
            <person name="Pester M."/>
            <person name="Loy A."/>
        </authorList>
    </citation>
    <scope>NUCLEOTIDE SEQUENCE [LARGE SCALE GENOMIC DNA]</scope>
    <source>
        <strain evidence="4">26-4b1</strain>
    </source>
</reference>
<evidence type="ECO:0000313" key="4">
    <source>
        <dbReference type="Proteomes" id="UP000233293"/>
    </source>
</evidence>
<dbReference type="SMART" id="SM00052">
    <property type="entry name" value="EAL"/>
    <property type="match status" value="1"/>
</dbReference>
<dbReference type="InterPro" id="IPR035965">
    <property type="entry name" value="PAS-like_dom_sf"/>
</dbReference>
<protein>
    <recommendedName>
        <fullName evidence="5">Diguanylate cyclase</fullName>
    </recommendedName>
</protein>
<dbReference type="InterPro" id="IPR001610">
    <property type="entry name" value="PAC"/>
</dbReference>
<dbReference type="InterPro" id="IPR001633">
    <property type="entry name" value="EAL_dom"/>
</dbReference>
<evidence type="ECO:0000259" key="2">
    <source>
        <dbReference type="PROSITE" id="PS50883"/>
    </source>
</evidence>
<proteinExistence type="predicted"/>
<dbReference type="Gene3D" id="3.20.20.450">
    <property type="entry name" value="EAL domain"/>
    <property type="match status" value="1"/>
</dbReference>
<dbReference type="InterPro" id="IPR035919">
    <property type="entry name" value="EAL_sf"/>
</dbReference>
<feature type="domain" description="EAL" evidence="2">
    <location>
        <begin position="168"/>
        <end position="421"/>
    </location>
</feature>
<dbReference type="Gene3D" id="3.30.450.20">
    <property type="entry name" value="PAS domain"/>
    <property type="match status" value="1"/>
</dbReference>
<dbReference type="InterPro" id="IPR000014">
    <property type="entry name" value="PAS"/>
</dbReference>
<dbReference type="PANTHER" id="PTHR44757:SF2">
    <property type="entry name" value="BIOFILM ARCHITECTURE MAINTENANCE PROTEIN MBAA"/>
    <property type="match status" value="1"/>
</dbReference>
<dbReference type="InterPro" id="IPR052155">
    <property type="entry name" value="Biofilm_reg_signaling"/>
</dbReference>
<dbReference type="SUPFAM" id="SSF55785">
    <property type="entry name" value="PYP-like sensor domain (PAS domain)"/>
    <property type="match status" value="1"/>
</dbReference>
<name>A0A2N3PS81_9PROT</name>
<dbReference type="SMART" id="SM00086">
    <property type="entry name" value="PAC"/>
    <property type="match status" value="1"/>
</dbReference>
<dbReference type="CDD" id="cd00130">
    <property type="entry name" value="PAS"/>
    <property type="match status" value="1"/>
</dbReference>
<accession>A0A2N3PS81</accession>
<keyword evidence="4" id="KW-1185">Reference proteome</keyword>
<evidence type="ECO:0008006" key="5">
    <source>
        <dbReference type="Google" id="ProtNLM"/>
    </source>
</evidence>
<dbReference type="EMBL" id="PIUM01000022">
    <property type="protein sequence ID" value="PKU23269.1"/>
    <property type="molecule type" value="Genomic_DNA"/>
</dbReference>
<gene>
    <name evidence="3" type="ORF">CWS72_17765</name>
</gene>
<dbReference type="InterPro" id="IPR000700">
    <property type="entry name" value="PAS-assoc_C"/>
</dbReference>
<evidence type="ECO:0000259" key="1">
    <source>
        <dbReference type="PROSITE" id="PS50113"/>
    </source>
</evidence>
<organism evidence="3 4">
    <name type="scientific">Telmatospirillum siberiense</name>
    <dbReference type="NCBI Taxonomy" id="382514"/>
    <lineage>
        <taxon>Bacteria</taxon>
        <taxon>Pseudomonadati</taxon>
        <taxon>Pseudomonadota</taxon>
        <taxon>Alphaproteobacteria</taxon>
        <taxon>Rhodospirillales</taxon>
        <taxon>Rhodospirillaceae</taxon>
        <taxon>Telmatospirillum</taxon>
    </lineage>
</organism>
<dbReference type="InterPro" id="IPR013655">
    <property type="entry name" value="PAS_fold_3"/>
</dbReference>
<feature type="domain" description="PAC" evidence="1">
    <location>
        <begin position="99"/>
        <end position="151"/>
    </location>
</feature>
<dbReference type="PANTHER" id="PTHR44757">
    <property type="entry name" value="DIGUANYLATE CYCLASE DGCP"/>
    <property type="match status" value="1"/>
</dbReference>